<dbReference type="Proteomes" id="UP000191056">
    <property type="component" value="Unassembled WGS sequence"/>
</dbReference>
<evidence type="ECO:0000313" key="4">
    <source>
        <dbReference type="Proteomes" id="UP000191056"/>
    </source>
</evidence>
<evidence type="ECO:0000313" key="2">
    <source>
        <dbReference type="EMBL" id="OPJ56106.1"/>
    </source>
</evidence>
<gene>
    <name evidence="2" type="ORF">CLCHR_46060</name>
    <name evidence="3" type="ORF">D2A34_18725</name>
    <name evidence="1" type="ORF">GKZ28_18380</name>
</gene>
<comment type="caution">
    <text evidence="2">The sequence shown here is derived from an EMBL/GenBank/DDBJ whole genome shotgun (WGS) entry which is preliminary data.</text>
</comment>
<dbReference type="Proteomes" id="UP000265930">
    <property type="component" value="Unassembled WGS sequence"/>
</dbReference>
<name>A0A1V4I816_9CLOT</name>
<reference evidence="1" key="3">
    <citation type="submission" date="2019-12" db="EMBL/GenBank/DDBJ databases">
        <title>Microbes associate with the intestines of laboratory mice.</title>
        <authorList>
            <person name="Navarre W."/>
            <person name="Wong E."/>
        </authorList>
    </citation>
    <scope>NUCLEOTIDE SEQUENCE</scope>
    <source>
        <strain evidence="1">NM79_F5</strain>
    </source>
</reference>
<dbReference type="EMBL" id="MZGT01000115">
    <property type="protein sequence ID" value="OPJ56106.1"/>
    <property type="molecule type" value="Genomic_DNA"/>
</dbReference>
<reference evidence="3 5" key="2">
    <citation type="submission" date="2018-08" db="EMBL/GenBank/DDBJ databases">
        <title>Genome of Clostridium chromiireducens C1, DSM12136.</title>
        <authorList>
            <person name="Xing M."/>
            <person name="Wei Y."/>
            <person name="Ang E.L."/>
            <person name="Zhao H."/>
            <person name="Zhang Y."/>
        </authorList>
    </citation>
    <scope>NUCLEOTIDE SEQUENCE [LARGE SCALE GENOMIC DNA]</scope>
    <source>
        <strain evidence="3 5">C1</strain>
    </source>
</reference>
<evidence type="ECO:0000313" key="3">
    <source>
        <dbReference type="EMBL" id="RII33751.1"/>
    </source>
</evidence>
<organism evidence="2 4">
    <name type="scientific">Clostridium chromiireducens</name>
    <dbReference type="NCBI Taxonomy" id="225345"/>
    <lineage>
        <taxon>Bacteria</taxon>
        <taxon>Bacillati</taxon>
        <taxon>Bacillota</taxon>
        <taxon>Clostridia</taxon>
        <taxon>Eubacteriales</taxon>
        <taxon>Clostridiaceae</taxon>
        <taxon>Clostridium</taxon>
    </lineage>
</organism>
<dbReference type="EMBL" id="QXDJ01000004">
    <property type="protein sequence ID" value="RII33751.1"/>
    <property type="molecule type" value="Genomic_DNA"/>
</dbReference>
<dbReference type="EMBL" id="WSRQ01000036">
    <property type="protein sequence ID" value="MVX65651.1"/>
    <property type="molecule type" value="Genomic_DNA"/>
</dbReference>
<proteinExistence type="predicted"/>
<protein>
    <submittedName>
        <fullName evidence="2">Uncharacterized protein</fullName>
    </submittedName>
</protein>
<dbReference type="Proteomes" id="UP000656077">
    <property type="component" value="Unassembled WGS sequence"/>
</dbReference>
<dbReference type="OrthoDB" id="1921121at2"/>
<accession>A0A1V4I816</accession>
<dbReference type="AlphaFoldDB" id="A0A1V4I816"/>
<reference evidence="2 4" key="1">
    <citation type="submission" date="2017-03" db="EMBL/GenBank/DDBJ databases">
        <title>Genome sequence of Clostridium chromiireducens DSM 23318.</title>
        <authorList>
            <person name="Poehlein A."/>
            <person name="Daniel R."/>
        </authorList>
    </citation>
    <scope>NUCLEOTIDE SEQUENCE [LARGE SCALE GENOMIC DNA]</scope>
    <source>
        <strain evidence="2 4">DSM 23318</strain>
    </source>
</reference>
<sequence length="81" mass="9098">MNSNNNYLSECECALDKWIHERCNNMDLLVVNDVPILAEDCLSLLKGSIAEVNDCTDKLIVTTTDNISYVLESFDELSVLN</sequence>
<evidence type="ECO:0000313" key="1">
    <source>
        <dbReference type="EMBL" id="MVX65651.1"/>
    </source>
</evidence>
<dbReference type="RefSeq" id="WP_079442211.1">
    <property type="nucleotide sequence ID" value="NZ_JBLZIA010000027.1"/>
</dbReference>
<keyword evidence="4" id="KW-1185">Reference proteome</keyword>
<evidence type="ECO:0000313" key="5">
    <source>
        <dbReference type="Proteomes" id="UP000265930"/>
    </source>
</evidence>